<proteinExistence type="predicted"/>
<keyword evidence="2" id="KW-1185">Reference proteome</keyword>
<evidence type="ECO:0000313" key="1">
    <source>
        <dbReference type="EMBL" id="EYC32209.1"/>
    </source>
</evidence>
<protein>
    <submittedName>
        <fullName evidence="1">Uncharacterized protein</fullName>
    </submittedName>
</protein>
<comment type="caution">
    <text evidence="1">The sequence shown here is derived from an EMBL/GenBank/DDBJ whole genome shotgun (WGS) entry which is preliminary data.</text>
</comment>
<gene>
    <name evidence="1" type="primary">Acey_s0003.g1458</name>
    <name evidence="1" type="ORF">Y032_0003g1458</name>
</gene>
<sequence length="72" mass="8042">MHYTCLYPTTFDFERLSPNVSINPLITLIPPNERGLAQKISTFFLASTLTRSPWAPQRRTTAPLLAGAGKHD</sequence>
<dbReference type="Proteomes" id="UP000024635">
    <property type="component" value="Unassembled WGS sequence"/>
</dbReference>
<accession>A0A016VX81</accession>
<reference evidence="2" key="1">
    <citation type="journal article" date="2015" name="Nat. Genet.">
        <title>The genome and transcriptome of the zoonotic hookworm Ancylostoma ceylanicum identify infection-specific gene families.</title>
        <authorList>
            <person name="Schwarz E.M."/>
            <person name="Hu Y."/>
            <person name="Antoshechkin I."/>
            <person name="Miller M.M."/>
            <person name="Sternberg P.W."/>
            <person name="Aroian R.V."/>
        </authorList>
    </citation>
    <scope>NUCLEOTIDE SEQUENCE</scope>
    <source>
        <strain evidence="2">HY135</strain>
    </source>
</reference>
<dbReference type="EMBL" id="JARK01001339">
    <property type="protein sequence ID" value="EYC32209.1"/>
    <property type="molecule type" value="Genomic_DNA"/>
</dbReference>
<evidence type="ECO:0000313" key="2">
    <source>
        <dbReference type="Proteomes" id="UP000024635"/>
    </source>
</evidence>
<dbReference type="AlphaFoldDB" id="A0A016VX81"/>
<name>A0A016VX81_9BILA</name>
<organism evidence="1 2">
    <name type="scientific">Ancylostoma ceylanicum</name>
    <dbReference type="NCBI Taxonomy" id="53326"/>
    <lineage>
        <taxon>Eukaryota</taxon>
        <taxon>Metazoa</taxon>
        <taxon>Ecdysozoa</taxon>
        <taxon>Nematoda</taxon>
        <taxon>Chromadorea</taxon>
        <taxon>Rhabditida</taxon>
        <taxon>Rhabditina</taxon>
        <taxon>Rhabditomorpha</taxon>
        <taxon>Strongyloidea</taxon>
        <taxon>Ancylostomatidae</taxon>
        <taxon>Ancylostomatinae</taxon>
        <taxon>Ancylostoma</taxon>
    </lineage>
</organism>